<dbReference type="SUPFAM" id="SSF46689">
    <property type="entry name" value="Homeodomain-like"/>
    <property type="match status" value="1"/>
</dbReference>
<dbReference type="PRINTS" id="PR00455">
    <property type="entry name" value="HTHTETR"/>
</dbReference>
<dbReference type="AlphaFoldDB" id="A0A7X0NTE3"/>
<dbReference type="SUPFAM" id="SSF48498">
    <property type="entry name" value="Tetracyclin repressor-like, C-terminal domain"/>
    <property type="match status" value="1"/>
</dbReference>
<keyword evidence="8" id="KW-1185">Reference proteome</keyword>
<dbReference type="InterPro" id="IPR001647">
    <property type="entry name" value="HTH_TetR"/>
</dbReference>
<dbReference type="GO" id="GO:0003700">
    <property type="term" value="F:DNA-binding transcription factor activity"/>
    <property type="evidence" value="ECO:0007669"/>
    <property type="project" value="TreeGrafter"/>
</dbReference>
<organism evidence="7 8">
    <name type="scientific">Nonomuraea rubra</name>
    <dbReference type="NCBI Taxonomy" id="46180"/>
    <lineage>
        <taxon>Bacteria</taxon>
        <taxon>Bacillati</taxon>
        <taxon>Actinomycetota</taxon>
        <taxon>Actinomycetes</taxon>
        <taxon>Streptosporangiales</taxon>
        <taxon>Streptosporangiaceae</taxon>
        <taxon>Nonomuraea</taxon>
    </lineage>
</organism>
<evidence type="ECO:0000256" key="3">
    <source>
        <dbReference type="ARBA" id="ARBA00023163"/>
    </source>
</evidence>
<dbReference type="PANTHER" id="PTHR30055:SF220">
    <property type="entry name" value="TETR-FAMILY REGULATORY PROTEIN"/>
    <property type="match status" value="1"/>
</dbReference>
<comment type="caution">
    <text evidence="7">The sequence shown here is derived from an EMBL/GenBank/DDBJ whole genome shotgun (WGS) entry which is preliminary data.</text>
</comment>
<dbReference type="GO" id="GO:0000976">
    <property type="term" value="F:transcription cis-regulatory region binding"/>
    <property type="evidence" value="ECO:0007669"/>
    <property type="project" value="TreeGrafter"/>
</dbReference>
<evidence type="ECO:0000313" key="7">
    <source>
        <dbReference type="EMBL" id="MBB6549294.1"/>
    </source>
</evidence>
<sequence>MRVKKRGYHHGDLRAALIDAAVQLIGERGVKGFTLAEASRQLGVSVAAPYRHFADRDRLVAAVAAQACEVIGQAVGSAGGETPAERLSEAARAYVSAAAANRPLFVALIGVGLDKRRYPEVEEAARPVARAFLEPARLITEAEEDAVHLTETVVAIAHGHAVLLMDASFGPGPRAAAPVAARAADAVRAVVDHRRSRAGAACPEPRRDDERAEVDRLPRPGAADHARPDPGGDQPPASAGGR</sequence>
<dbReference type="Gene3D" id="1.10.357.10">
    <property type="entry name" value="Tetracycline Repressor, domain 2"/>
    <property type="match status" value="1"/>
</dbReference>
<keyword evidence="3" id="KW-0804">Transcription</keyword>
<dbReference type="InterPro" id="IPR036271">
    <property type="entry name" value="Tet_transcr_reg_TetR-rel_C_sf"/>
</dbReference>
<feature type="DNA-binding region" description="H-T-H motif" evidence="4">
    <location>
        <begin position="34"/>
        <end position="53"/>
    </location>
</feature>
<evidence type="ECO:0000259" key="6">
    <source>
        <dbReference type="PROSITE" id="PS50977"/>
    </source>
</evidence>
<dbReference type="Pfam" id="PF13305">
    <property type="entry name" value="TetR_C_33"/>
    <property type="match status" value="1"/>
</dbReference>
<accession>A0A7X0NTE3</accession>
<feature type="region of interest" description="Disordered" evidence="5">
    <location>
        <begin position="193"/>
        <end position="242"/>
    </location>
</feature>
<dbReference type="PROSITE" id="PS50977">
    <property type="entry name" value="HTH_TETR_2"/>
    <property type="match status" value="1"/>
</dbReference>
<dbReference type="Proteomes" id="UP000565579">
    <property type="component" value="Unassembled WGS sequence"/>
</dbReference>
<keyword evidence="1" id="KW-0805">Transcription regulation</keyword>
<feature type="compositionally biased region" description="Basic and acidic residues" evidence="5">
    <location>
        <begin position="204"/>
        <end position="230"/>
    </location>
</feature>
<reference evidence="7 8" key="1">
    <citation type="submission" date="2020-08" db="EMBL/GenBank/DDBJ databases">
        <title>Sequencing the genomes of 1000 actinobacteria strains.</title>
        <authorList>
            <person name="Klenk H.-P."/>
        </authorList>
    </citation>
    <scope>NUCLEOTIDE SEQUENCE [LARGE SCALE GENOMIC DNA]</scope>
    <source>
        <strain evidence="7 8">DSM 43768</strain>
    </source>
</reference>
<evidence type="ECO:0000256" key="4">
    <source>
        <dbReference type="PROSITE-ProRule" id="PRU00335"/>
    </source>
</evidence>
<feature type="domain" description="HTH tetR-type" evidence="6">
    <location>
        <begin position="11"/>
        <end position="71"/>
    </location>
</feature>
<dbReference type="EMBL" id="JACHMI010000001">
    <property type="protein sequence ID" value="MBB6549294.1"/>
    <property type="molecule type" value="Genomic_DNA"/>
</dbReference>
<protein>
    <submittedName>
        <fullName evidence="7">AcrR family transcriptional regulator</fullName>
    </submittedName>
</protein>
<dbReference type="RefSeq" id="WP_185103715.1">
    <property type="nucleotide sequence ID" value="NZ_BAAAXY010000292.1"/>
</dbReference>
<evidence type="ECO:0000256" key="2">
    <source>
        <dbReference type="ARBA" id="ARBA00023125"/>
    </source>
</evidence>
<dbReference type="InterPro" id="IPR009057">
    <property type="entry name" value="Homeodomain-like_sf"/>
</dbReference>
<evidence type="ECO:0000256" key="1">
    <source>
        <dbReference type="ARBA" id="ARBA00023015"/>
    </source>
</evidence>
<evidence type="ECO:0000256" key="5">
    <source>
        <dbReference type="SAM" id="MobiDB-lite"/>
    </source>
</evidence>
<dbReference type="Pfam" id="PF00440">
    <property type="entry name" value="TetR_N"/>
    <property type="match status" value="1"/>
</dbReference>
<gene>
    <name evidence="7" type="ORF">HD593_004089</name>
</gene>
<proteinExistence type="predicted"/>
<name>A0A7X0NTE3_9ACTN</name>
<dbReference type="PANTHER" id="PTHR30055">
    <property type="entry name" value="HTH-TYPE TRANSCRIPTIONAL REGULATOR RUTR"/>
    <property type="match status" value="1"/>
</dbReference>
<dbReference type="InterPro" id="IPR025996">
    <property type="entry name" value="MT1864/Rv1816-like_C"/>
</dbReference>
<dbReference type="InterPro" id="IPR050109">
    <property type="entry name" value="HTH-type_TetR-like_transc_reg"/>
</dbReference>
<evidence type="ECO:0000313" key="8">
    <source>
        <dbReference type="Proteomes" id="UP000565579"/>
    </source>
</evidence>
<keyword evidence="2 4" id="KW-0238">DNA-binding</keyword>